<accession>A0A3M7S7F0</accession>
<dbReference type="EMBL" id="REGN01001902">
    <property type="protein sequence ID" value="RNA31754.1"/>
    <property type="molecule type" value="Genomic_DNA"/>
</dbReference>
<evidence type="ECO:0000256" key="1">
    <source>
        <dbReference type="SAM" id="Phobius"/>
    </source>
</evidence>
<name>A0A3M7S7F0_BRAPC</name>
<sequence>MCNLPDVDLENLLFIISIFLYTEYSNGVLKRCLLGLAFLSFGYISTFKRIKQYSKKMMFAHSELFFPSSN</sequence>
<keyword evidence="3" id="KW-1185">Reference proteome</keyword>
<reference evidence="2 3" key="1">
    <citation type="journal article" date="2018" name="Sci. Rep.">
        <title>Genomic signatures of local adaptation to the degree of environmental predictability in rotifers.</title>
        <authorList>
            <person name="Franch-Gras L."/>
            <person name="Hahn C."/>
            <person name="Garcia-Roger E.M."/>
            <person name="Carmona M.J."/>
            <person name="Serra M."/>
            <person name="Gomez A."/>
        </authorList>
    </citation>
    <scope>NUCLEOTIDE SEQUENCE [LARGE SCALE GENOMIC DNA]</scope>
    <source>
        <strain evidence="2">HYR1</strain>
    </source>
</reference>
<evidence type="ECO:0000313" key="3">
    <source>
        <dbReference type="Proteomes" id="UP000276133"/>
    </source>
</evidence>
<keyword evidence="1" id="KW-1133">Transmembrane helix</keyword>
<organism evidence="2 3">
    <name type="scientific">Brachionus plicatilis</name>
    <name type="common">Marine rotifer</name>
    <name type="synonym">Brachionus muelleri</name>
    <dbReference type="NCBI Taxonomy" id="10195"/>
    <lineage>
        <taxon>Eukaryota</taxon>
        <taxon>Metazoa</taxon>
        <taxon>Spiralia</taxon>
        <taxon>Gnathifera</taxon>
        <taxon>Rotifera</taxon>
        <taxon>Eurotatoria</taxon>
        <taxon>Monogononta</taxon>
        <taxon>Pseudotrocha</taxon>
        <taxon>Ploima</taxon>
        <taxon>Brachionidae</taxon>
        <taxon>Brachionus</taxon>
    </lineage>
</organism>
<gene>
    <name evidence="2" type="ORF">BpHYR1_001114</name>
</gene>
<protein>
    <submittedName>
        <fullName evidence="2">Uncharacterized protein</fullName>
    </submittedName>
</protein>
<dbReference type="AlphaFoldDB" id="A0A3M7S7F0"/>
<evidence type="ECO:0000313" key="2">
    <source>
        <dbReference type="EMBL" id="RNA31754.1"/>
    </source>
</evidence>
<keyword evidence="1" id="KW-0812">Transmembrane</keyword>
<dbReference type="Proteomes" id="UP000276133">
    <property type="component" value="Unassembled WGS sequence"/>
</dbReference>
<proteinExistence type="predicted"/>
<feature type="transmembrane region" description="Helical" evidence="1">
    <location>
        <begin position="28"/>
        <end position="47"/>
    </location>
</feature>
<comment type="caution">
    <text evidence="2">The sequence shown here is derived from an EMBL/GenBank/DDBJ whole genome shotgun (WGS) entry which is preliminary data.</text>
</comment>
<keyword evidence="1" id="KW-0472">Membrane</keyword>